<accession>A0A5B7ETS3</accession>
<evidence type="ECO:0000313" key="3">
    <source>
        <dbReference type="Proteomes" id="UP000324222"/>
    </source>
</evidence>
<feature type="region of interest" description="Disordered" evidence="1">
    <location>
        <begin position="1"/>
        <end position="21"/>
    </location>
</feature>
<sequence length="81" mass="8756">MVYLAPPSRIGSSKDPNEYLPPSLQHTTPGVSFTKWPPATPTYGCVRAEVASSGKNNDRASPSNILPWDPNNQCAKFVALI</sequence>
<dbReference type="Proteomes" id="UP000324222">
    <property type="component" value="Unassembled WGS sequence"/>
</dbReference>
<protein>
    <submittedName>
        <fullName evidence="2">Uncharacterized protein</fullName>
    </submittedName>
</protein>
<dbReference type="AlphaFoldDB" id="A0A5B7ETS3"/>
<proteinExistence type="predicted"/>
<dbReference type="EMBL" id="VSRR010003962">
    <property type="protein sequence ID" value="MPC38051.1"/>
    <property type="molecule type" value="Genomic_DNA"/>
</dbReference>
<evidence type="ECO:0000256" key="1">
    <source>
        <dbReference type="SAM" id="MobiDB-lite"/>
    </source>
</evidence>
<organism evidence="2 3">
    <name type="scientific">Portunus trituberculatus</name>
    <name type="common">Swimming crab</name>
    <name type="synonym">Neptunus trituberculatus</name>
    <dbReference type="NCBI Taxonomy" id="210409"/>
    <lineage>
        <taxon>Eukaryota</taxon>
        <taxon>Metazoa</taxon>
        <taxon>Ecdysozoa</taxon>
        <taxon>Arthropoda</taxon>
        <taxon>Crustacea</taxon>
        <taxon>Multicrustacea</taxon>
        <taxon>Malacostraca</taxon>
        <taxon>Eumalacostraca</taxon>
        <taxon>Eucarida</taxon>
        <taxon>Decapoda</taxon>
        <taxon>Pleocyemata</taxon>
        <taxon>Brachyura</taxon>
        <taxon>Eubrachyura</taxon>
        <taxon>Portunoidea</taxon>
        <taxon>Portunidae</taxon>
        <taxon>Portuninae</taxon>
        <taxon>Portunus</taxon>
    </lineage>
</organism>
<name>A0A5B7ETS3_PORTR</name>
<reference evidence="2 3" key="1">
    <citation type="submission" date="2019-05" db="EMBL/GenBank/DDBJ databases">
        <title>Another draft genome of Portunus trituberculatus and its Hox gene families provides insights of decapod evolution.</title>
        <authorList>
            <person name="Jeong J.-H."/>
            <person name="Song I."/>
            <person name="Kim S."/>
            <person name="Choi T."/>
            <person name="Kim D."/>
            <person name="Ryu S."/>
            <person name="Kim W."/>
        </authorList>
    </citation>
    <scope>NUCLEOTIDE SEQUENCE [LARGE SCALE GENOMIC DNA]</scope>
    <source>
        <tissue evidence="2">Muscle</tissue>
    </source>
</reference>
<keyword evidence="3" id="KW-1185">Reference proteome</keyword>
<comment type="caution">
    <text evidence="2">The sequence shown here is derived from an EMBL/GenBank/DDBJ whole genome shotgun (WGS) entry which is preliminary data.</text>
</comment>
<gene>
    <name evidence="2" type="ORF">E2C01_031552</name>
</gene>
<evidence type="ECO:0000313" key="2">
    <source>
        <dbReference type="EMBL" id="MPC38051.1"/>
    </source>
</evidence>